<keyword evidence="2 6" id="KW-0238">DNA-binding</keyword>
<dbReference type="InterPro" id="IPR028082">
    <property type="entry name" value="Peripla_BP_I"/>
</dbReference>
<dbReference type="SUPFAM" id="SSF53822">
    <property type="entry name" value="Periplasmic binding protein-like I"/>
    <property type="match status" value="1"/>
</dbReference>
<dbReference type="EMBL" id="JALKFT010000027">
    <property type="protein sequence ID" value="MCK9878154.1"/>
    <property type="molecule type" value="Genomic_DNA"/>
</dbReference>
<dbReference type="Pfam" id="PF13377">
    <property type="entry name" value="Peripla_BP_3"/>
    <property type="match status" value="1"/>
</dbReference>
<keyword evidence="3" id="KW-0804">Transcription</keyword>
<feature type="region of interest" description="Disordered" evidence="4">
    <location>
        <begin position="1"/>
        <end position="41"/>
    </location>
</feature>
<dbReference type="PANTHER" id="PTHR30146:SF109">
    <property type="entry name" value="HTH-TYPE TRANSCRIPTIONAL REGULATOR GALS"/>
    <property type="match status" value="1"/>
</dbReference>
<reference evidence="6 7" key="1">
    <citation type="submission" date="2022-04" db="EMBL/GenBank/DDBJ databases">
        <title>Genome diversity in the genus Frankia.</title>
        <authorList>
            <person name="Carlos-Shanley C."/>
            <person name="Hahn D."/>
        </authorList>
    </citation>
    <scope>NUCLEOTIDE SEQUENCE [LARGE SCALE GENOMIC DNA]</scope>
    <source>
        <strain evidence="6 7">Ag45/Mut15</strain>
    </source>
</reference>
<evidence type="ECO:0000256" key="4">
    <source>
        <dbReference type="SAM" id="MobiDB-lite"/>
    </source>
</evidence>
<evidence type="ECO:0000313" key="6">
    <source>
        <dbReference type="EMBL" id="MCK9878154.1"/>
    </source>
</evidence>
<dbReference type="SMART" id="SM00354">
    <property type="entry name" value="HTH_LACI"/>
    <property type="match status" value="1"/>
</dbReference>
<dbReference type="PROSITE" id="PS50932">
    <property type="entry name" value="HTH_LACI_2"/>
    <property type="match status" value="1"/>
</dbReference>
<proteinExistence type="predicted"/>
<dbReference type="PROSITE" id="PS00356">
    <property type="entry name" value="HTH_LACI_1"/>
    <property type="match status" value="1"/>
</dbReference>
<dbReference type="InterPro" id="IPR000843">
    <property type="entry name" value="HTH_LacI"/>
</dbReference>
<comment type="caution">
    <text evidence="6">The sequence shown here is derived from an EMBL/GenBank/DDBJ whole genome shotgun (WGS) entry which is preliminary data.</text>
</comment>
<evidence type="ECO:0000256" key="2">
    <source>
        <dbReference type="ARBA" id="ARBA00023125"/>
    </source>
</evidence>
<feature type="domain" description="HTH lacI-type" evidence="5">
    <location>
        <begin position="44"/>
        <end position="96"/>
    </location>
</feature>
<feature type="compositionally biased region" description="Low complexity" evidence="4">
    <location>
        <begin position="15"/>
        <end position="33"/>
    </location>
</feature>
<dbReference type="Proteomes" id="UP001201873">
    <property type="component" value="Unassembled WGS sequence"/>
</dbReference>
<dbReference type="PRINTS" id="PR00036">
    <property type="entry name" value="HTHLACI"/>
</dbReference>
<dbReference type="InterPro" id="IPR046335">
    <property type="entry name" value="LacI/GalR-like_sensor"/>
</dbReference>
<keyword evidence="7" id="KW-1185">Reference proteome</keyword>
<evidence type="ECO:0000313" key="7">
    <source>
        <dbReference type="Proteomes" id="UP001201873"/>
    </source>
</evidence>
<dbReference type="PANTHER" id="PTHR30146">
    <property type="entry name" value="LACI-RELATED TRANSCRIPTIONAL REPRESSOR"/>
    <property type="match status" value="1"/>
</dbReference>
<sequence length="384" mass="40633">MALEPADAGTRSTSPTLATGQTLATGGTRAAAAGTGGPRAGSVMRDVARLAGVSHQTVSRVLNDHPHVREETRQRVLEAVAALGYRRNLAARALVTRRTGTLGIVGFETTLFGPASVLYAIEDAARRAGYFVSVTTIRDLDRRSILDALERLRMQSVEAVIAIAHKPAVTAALAQLPTAFPRVAVGGSGGEETVPGVRVDNVAGARLATQHLLDLGHSTVHHLAGPADWPEARQREEGWRATLEDAGATVPPVRPRDTAQRAWDARTGYEQGRTLARDPSVTAVFCANDALALGVLRALHEAGRIVPDEVSVVGFDDAPESGYLIPPLTTVRQDFAALGQQGISLLLDQFDHTDHTDHTDQPSAPRQVVLPPVLIPRASTAPPG</sequence>
<evidence type="ECO:0000256" key="1">
    <source>
        <dbReference type="ARBA" id="ARBA00023015"/>
    </source>
</evidence>
<protein>
    <submittedName>
        <fullName evidence="6">LacI family DNA-binding transcriptional regulator</fullName>
    </submittedName>
</protein>
<name>A0ABT0K3S4_9ACTN</name>
<dbReference type="Gene3D" id="3.40.50.2300">
    <property type="match status" value="2"/>
</dbReference>
<dbReference type="InterPro" id="IPR010982">
    <property type="entry name" value="Lambda_DNA-bd_dom_sf"/>
</dbReference>
<dbReference type="CDD" id="cd01392">
    <property type="entry name" value="HTH_LacI"/>
    <property type="match status" value="1"/>
</dbReference>
<keyword evidence="1" id="KW-0805">Transcription regulation</keyword>
<dbReference type="SUPFAM" id="SSF47413">
    <property type="entry name" value="lambda repressor-like DNA-binding domains"/>
    <property type="match status" value="1"/>
</dbReference>
<gene>
    <name evidence="6" type="ORF">MXD59_20685</name>
</gene>
<evidence type="ECO:0000259" key="5">
    <source>
        <dbReference type="PROSITE" id="PS50932"/>
    </source>
</evidence>
<dbReference type="Gene3D" id="1.10.260.40">
    <property type="entry name" value="lambda repressor-like DNA-binding domains"/>
    <property type="match status" value="1"/>
</dbReference>
<accession>A0ABT0K3S4</accession>
<dbReference type="CDD" id="cd01574">
    <property type="entry name" value="PBP1_LacI"/>
    <property type="match status" value="1"/>
</dbReference>
<evidence type="ECO:0000256" key="3">
    <source>
        <dbReference type="ARBA" id="ARBA00023163"/>
    </source>
</evidence>
<dbReference type="GO" id="GO:0003677">
    <property type="term" value="F:DNA binding"/>
    <property type="evidence" value="ECO:0007669"/>
    <property type="project" value="UniProtKB-KW"/>
</dbReference>
<organism evidence="6 7">
    <name type="scientific">Frankia umida</name>
    <dbReference type="NCBI Taxonomy" id="573489"/>
    <lineage>
        <taxon>Bacteria</taxon>
        <taxon>Bacillati</taxon>
        <taxon>Actinomycetota</taxon>
        <taxon>Actinomycetes</taxon>
        <taxon>Frankiales</taxon>
        <taxon>Frankiaceae</taxon>
        <taxon>Frankia</taxon>
    </lineage>
</organism>
<dbReference type="Pfam" id="PF00356">
    <property type="entry name" value="LacI"/>
    <property type="match status" value="1"/>
</dbReference>